<dbReference type="PANTHER" id="PTHR30532">
    <property type="entry name" value="IRON III DICITRATE-BINDING PERIPLASMIC PROTEIN"/>
    <property type="match status" value="1"/>
</dbReference>
<dbReference type="EMBL" id="NRHA01000016">
    <property type="protein sequence ID" value="PCC52816.1"/>
    <property type="molecule type" value="Genomic_DNA"/>
</dbReference>
<dbReference type="PANTHER" id="PTHR30532:SF1">
    <property type="entry name" value="IRON(3+)-HYDROXAMATE-BINDING PROTEIN FHUD"/>
    <property type="match status" value="1"/>
</dbReference>
<dbReference type="SUPFAM" id="SSF53807">
    <property type="entry name" value="Helical backbone' metal receptor"/>
    <property type="match status" value="1"/>
</dbReference>
<feature type="region of interest" description="Disordered" evidence="5">
    <location>
        <begin position="26"/>
        <end position="50"/>
    </location>
</feature>
<evidence type="ECO:0000259" key="7">
    <source>
        <dbReference type="PROSITE" id="PS50983"/>
    </source>
</evidence>
<sequence length="322" mass="34223">MTDRKRILKRINIVVVALTAGAMTLSGCSSASPGSPSGDDETGSGEPVSVDTLKGKVEVPADPESVVALNTPSADVSAQLGTRPVAVATSPDELNAWQQGVLDDVADDSLVSDSYEVDVEKVASYEPDVIFAAPWNVTDEAVYEQLSDIAPVVVPKSESTNPDWDVSAQVVGEALGKKDEVEEAIAATKESMKSLGQDLEVEGKTYQVISPRSDGIYFGNAAPLELLGLKPGQHQTPEEVNRFTLSAEELNQLDADYLFIWAMDEDAKSTVEDNPSYDSLPAVKNGTAKFVDADFTTAINGASPASLDWLINDSGIEDVLEK</sequence>
<gene>
    <name evidence="8" type="ORF">CIK59_14550</name>
</gene>
<dbReference type="PROSITE" id="PS50983">
    <property type="entry name" value="FE_B12_PBP"/>
    <property type="match status" value="1"/>
</dbReference>
<dbReference type="InterPro" id="IPR002491">
    <property type="entry name" value="ABC_transptr_periplasmic_BD"/>
</dbReference>
<feature type="chain" id="PRO_5012675125" description="Fe/B12 periplasmic-binding domain-containing protein" evidence="6">
    <location>
        <begin position="32"/>
        <end position="322"/>
    </location>
</feature>
<proteinExistence type="inferred from homology"/>
<feature type="signal peptide" evidence="6">
    <location>
        <begin position="1"/>
        <end position="31"/>
    </location>
</feature>
<feature type="domain" description="Fe/B12 periplasmic-binding" evidence="7">
    <location>
        <begin position="65"/>
        <end position="322"/>
    </location>
</feature>
<dbReference type="AlphaFoldDB" id="A0A2A3ZMR3"/>
<comment type="caution">
    <text evidence="8">The sequence shown here is derived from an EMBL/GenBank/DDBJ whole genome shotgun (WGS) entry which is preliminary data.</text>
</comment>
<comment type="similarity">
    <text evidence="2">Belongs to the bacterial solute-binding protein 8 family.</text>
</comment>
<reference evidence="8 9" key="1">
    <citation type="journal article" date="2017" name="Elife">
        <title>Extensive horizontal gene transfer in cheese-associated bacteria.</title>
        <authorList>
            <person name="Bonham K.S."/>
            <person name="Wolfe B.E."/>
            <person name="Dutton R.J."/>
        </authorList>
    </citation>
    <scope>NUCLEOTIDE SEQUENCE [LARGE SCALE GENOMIC DNA]</scope>
    <source>
        <strain evidence="8 9">738_8</strain>
    </source>
</reference>
<dbReference type="InterPro" id="IPR051313">
    <property type="entry name" value="Bact_iron-sidero_bind"/>
</dbReference>
<keyword evidence="3" id="KW-0813">Transport</keyword>
<evidence type="ECO:0000256" key="1">
    <source>
        <dbReference type="ARBA" id="ARBA00004196"/>
    </source>
</evidence>
<evidence type="ECO:0000256" key="4">
    <source>
        <dbReference type="ARBA" id="ARBA00022729"/>
    </source>
</evidence>
<comment type="subcellular location">
    <subcellularLocation>
        <location evidence="1">Cell envelope</location>
    </subcellularLocation>
</comment>
<dbReference type="GO" id="GO:1901678">
    <property type="term" value="P:iron coordination entity transport"/>
    <property type="evidence" value="ECO:0007669"/>
    <property type="project" value="UniProtKB-ARBA"/>
</dbReference>
<keyword evidence="4 6" id="KW-0732">Signal</keyword>
<dbReference type="Proteomes" id="UP000217881">
    <property type="component" value="Unassembled WGS sequence"/>
</dbReference>
<dbReference type="PROSITE" id="PS51257">
    <property type="entry name" value="PROKAR_LIPOPROTEIN"/>
    <property type="match status" value="1"/>
</dbReference>
<organism evidence="8 9">
    <name type="scientific">Brevibacterium aurantiacum</name>
    <dbReference type="NCBI Taxonomy" id="273384"/>
    <lineage>
        <taxon>Bacteria</taxon>
        <taxon>Bacillati</taxon>
        <taxon>Actinomycetota</taxon>
        <taxon>Actinomycetes</taxon>
        <taxon>Micrococcales</taxon>
        <taxon>Brevibacteriaceae</taxon>
        <taxon>Brevibacterium</taxon>
    </lineage>
</organism>
<dbReference type="GO" id="GO:0030288">
    <property type="term" value="C:outer membrane-bounded periplasmic space"/>
    <property type="evidence" value="ECO:0007669"/>
    <property type="project" value="TreeGrafter"/>
</dbReference>
<feature type="compositionally biased region" description="Low complexity" evidence="5">
    <location>
        <begin position="26"/>
        <end position="37"/>
    </location>
</feature>
<accession>A0A2A3ZMR3</accession>
<dbReference type="RefSeq" id="WP_096146833.1">
    <property type="nucleotide sequence ID" value="NZ_NRHA01000016.1"/>
</dbReference>
<evidence type="ECO:0000256" key="5">
    <source>
        <dbReference type="SAM" id="MobiDB-lite"/>
    </source>
</evidence>
<dbReference type="Gene3D" id="3.40.50.1980">
    <property type="entry name" value="Nitrogenase molybdenum iron protein domain"/>
    <property type="match status" value="2"/>
</dbReference>
<evidence type="ECO:0000256" key="6">
    <source>
        <dbReference type="SAM" id="SignalP"/>
    </source>
</evidence>
<protein>
    <recommendedName>
        <fullName evidence="7">Fe/B12 periplasmic-binding domain-containing protein</fullName>
    </recommendedName>
</protein>
<evidence type="ECO:0000256" key="2">
    <source>
        <dbReference type="ARBA" id="ARBA00008814"/>
    </source>
</evidence>
<evidence type="ECO:0000313" key="8">
    <source>
        <dbReference type="EMBL" id="PCC52816.1"/>
    </source>
</evidence>
<dbReference type="Pfam" id="PF01497">
    <property type="entry name" value="Peripla_BP_2"/>
    <property type="match status" value="1"/>
</dbReference>
<name>A0A2A3ZMR3_BREAU</name>
<evidence type="ECO:0000313" key="9">
    <source>
        <dbReference type="Proteomes" id="UP000217881"/>
    </source>
</evidence>
<evidence type="ECO:0000256" key="3">
    <source>
        <dbReference type="ARBA" id="ARBA00022448"/>
    </source>
</evidence>